<organism evidence="2">
    <name type="scientific">freshwater metagenome</name>
    <dbReference type="NCBI Taxonomy" id="449393"/>
    <lineage>
        <taxon>unclassified sequences</taxon>
        <taxon>metagenomes</taxon>
        <taxon>ecological metagenomes</taxon>
    </lineage>
</organism>
<evidence type="ECO:0000313" key="4">
    <source>
        <dbReference type="EMBL" id="CAB5022115.1"/>
    </source>
</evidence>
<proteinExistence type="predicted"/>
<dbReference type="InterPro" id="IPR029058">
    <property type="entry name" value="AB_hydrolase_fold"/>
</dbReference>
<protein>
    <submittedName>
        <fullName evidence="2">Unannotated protein</fullName>
    </submittedName>
</protein>
<feature type="domain" description="AB hydrolase-1" evidence="1">
    <location>
        <begin position="27"/>
        <end position="123"/>
    </location>
</feature>
<reference evidence="2" key="1">
    <citation type="submission" date="2020-05" db="EMBL/GenBank/DDBJ databases">
        <authorList>
            <person name="Chiriac C."/>
            <person name="Salcher M."/>
            <person name="Ghai R."/>
            <person name="Kavagutti S V."/>
        </authorList>
    </citation>
    <scope>NUCLEOTIDE SEQUENCE</scope>
</reference>
<accession>A0A6J7BLM4</accession>
<name>A0A6J7BLM4_9ZZZZ</name>
<evidence type="ECO:0000313" key="2">
    <source>
        <dbReference type="EMBL" id="CAB4845834.1"/>
    </source>
</evidence>
<dbReference type="Pfam" id="PF00561">
    <property type="entry name" value="Abhydrolase_1"/>
    <property type="match status" value="1"/>
</dbReference>
<gene>
    <name evidence="2" type="ORF">UFOPK3268_00004</name>
    <name evidence="3" type="ORF">UFOPK3752_01793</name>
    <name evidence="4" type="ORF">UFOPK4150_00311</name>
</gene>
<sequence>MPTFSIPDGPVISYEDTGDNGDPSRVPIIFSHGLFMSRHMFGPQLEEFSRDHRCIVWDERAHGDTVWEGDFTYWDSARDLFALADHLGIDRFIHVGFSQGGLLALRAAMLDPTRFIGMVQLSTQAGGLAGEEEQAFRAIIAEWTELGPTPEKLDFLDWLILGPGADSKFWRDYWSTLTPQQINDATYALYDAKSVEDRLGEVTAPLIVIHGLVDVSTPLERAILVSERAPDCRGLTLVENGPHVCNLTHVDIVNSACRTFIDEVSAEYLATLAP</sequence>
<dbReference type="PANTHER" id="PTHR43433">
    <property type="entry name" value="HYDROLASE, ALPHA/BETA FOLD FAMILY PROTEIN"/>
    <property type="match status" value="1"/>
</dbReference>
<dbReference type="InterPro" id="IPR000073">
    <property type="entry name" value="AB_hydrolase_1"/>
</dbReference>
<evidence type="ECO:0000259" key="1">
    <source>
        <dbReference type="Pfam" id="PF00561"/>
    </source>
</evidence>
<evidence type="ECO:0000313" key="3">
    <source>
        <dbReference type="EMBL" id="CAB4953189.1"/>
    </source>
</evidence>
<dbReference type="Gene3D" id="3.40.50.1820">
    <property type="entry name" value="alpha/beta hydrolase"/>
    <property type="match status" value="1"/>
</dbReference>
<dbReference type="EMBL" id="CAFBPU010000005">
    <property type="protein sequence ID" value="CAB5022115.1"/>
    <property type="molecule type" value="Genomic_DNA"/>
</dbReference>
<dbReference type="InterPro" id="IPR050471">
    <property type="entry name" value="AB_hydrolase"/>
</dbReference>
<dbReference type="EMBL" id="CAFBND010000092">
    <property type="protein sequence ID" value="CAB4953189.1"/>
    <property type="molecule type" value="Genomic_DNA"/>
</dbReference>
<dbReference type="SUPFAM" id="SSF53474">
    <property type="entry name" value="alpha/beta-Hydrolases"/>
    <property type="match status" value="1"/>
</dbReference>
<dbReference type="PANTHER" id="PTHR43433:SF5">
    <property type="entry name" value="AB HYDROLASE-1 DOMAIN-CONTAINING PROTEIN"/>
    <property type="match status" value="1"/>
</dbReference>
<dbReference type="AlphaFoldDB" id="A0A6J7BLM4"/>
<dbReference type="EMBL" id="CAFBIZ010000001">
    <property type="protein sequence ID" value="CAB4845834.1"/>
    <property type="molecule type" value="Genomic_DNA"/>
</dbReference>